<dbReference type="EC" id="1.17.4.1" evidence="3"/>
<dbReference type="CDD" id="cd01049">
    <property type="entry name" value="RNRR2"/>
    <property type="match status" value="1"/>
</dbReference>
<dbReference type="InterPro" id="IPR012348">
    <property type="entry name" value="RNR-like"/>
</dbReference>
<evidence type="ECO:0000256" key="4">
    <source>
        <dbReference type="ARBA" id="ARBA00023002"/>
    </source>
</evidence>
<dbReference type="Pfam" id="PF00268">
    <property type="entry name" value="Ribonuc_red_sm"/>
    <property type="match status" value="1"/>
</dbReference>
<dbReference type="InterPro" id="IPR009078">
    <property type="entry name" value="Ferritin-like_SF"/>
</dbReference>
<comment type="similarity">
    <text evidence="2">Belongs to the ribonucleoside diphosphate reductase small chain family.</text>
</comment>
<dbReference type="Gene3D" id="1.10.620.20">
    <property type="entry name" value="Ribonucleotide Reductase, subunit A"/>
    <property type="match status" value="1"/>
</dbReference>
<dbReference type="SUPFAM" id="SSF52833">
    <property type="entry name" value="Thioredoxin-like"/>
    <property type="match status" value="1"/>
</dbReference>
<comment type="cofactor">
    <cofactor evidence="1">
        <name>Fe cation</name>
        <dbReference type="ChEBI" id="CHEBI:24875"/>
    </cofactor>
</comment>
<dbReference type="InterPro" id="IPR000358">
    <property type="entry name" value="RNR_small_fam"/>
</dbReference>
<evidence type="ECO:0000256" key="1">
    <source>
        <dbReference type="ARBA" id="ARBA00001962"/>
    </source>
</evidence>
<proteinExistence type="inferred from homology"/>
<evidence type="ECO:0000256" key="3">
    <source>
        <dbReference type="ARBA" id="ARBA00012274"/>
    </source>
</evidence>
<name>A0A8F6YI13_9VIRU</name>
<evidence type="ECO:0000256" key="7">
    <source>
        <dbReference type="ARBA" id="ARBA00025523"/>
    </source>
</evidence>
<dbReference type="EMBL" id="MW582928">
    <property type="protein sequence ID" value="QXT57792.1"/>
    <property type="molecule type" value="Genomic_DNA"/>
</dbReference>
<evidence type="ECO:0000256" key="2">
    <source>
        <dbReference type="ARBA" id="ARBA00009303"/>
    </source>
</evidence>
<evidence type="ECO:0000313" key="8">
    <source>
        <dbReference type="EMBL" id="QXT57792.1"/>
    </source>
</evidence>
<protein>
    <recommendedName>
        <fullName evidence="3">ribonucleoside-diphosphate reductase</fullName>
        <ecNumber evidence="3">1.17.4.1</ecNumber>
    </recommendedName>
</protein>
<accession>A0A8F6YI13</accession>
<keyword evidence="5" id="KW-0408">Iron</keyword>
<dbReference type="SUPFAM" id="SSF47240">
    <property type="entry name" value="Ferritin-like"/>
    <property type="match status" value="1"/>
</dbReference>
<dbReference type="UniPathway" id="UPA00326"/>
<dbReference type="Gene3D" id="3.40.30.10">
    <property type="entry name" value="Glutaredoxin"/>
    <property type="match status" value="1"/>
</dbReference>
<comment type="function">
    <text evidence="7">Ribonucleoside-diphosphate reductase holoenzyme provides the precursors necessary for viral DNA synthesis. Allows virus growth in non-dividing cells. Catalyzes the biosynthesis of deoxyribonucleotides from the corresponding ribonucleotides.</text>
</comment>
<keyword evidence="6" id="KW-0215">Deoxyribonucleotide synthesis</keyword>
<organism evidence="8">
    <name type="scientific">Rhinella marina erythrocytic-like virus</name>
    <dbReference type="NCBI Taxonomy" id="2859906"/>
    <lineage>
        <taxon>Viruses</taxon>
        <taxon>Varidnaviria</taxon>
        <taxon>Bamfordvirae</taxon>
        <taxon>Nucleocytoviricota</taxon>
        <taxon>Megaviricetes</taxon>
        <taxon>Pimascovirales</taxon>
        <taxon>Pimascovirales incertae sedis</taxon>
        <taxon>Iridoviridae</taxon>
    </lineage>
</organism>
<dbReference type="PANTHER" id="PTHR23409:SF18">
    <property type="entry name" value="RIBONUCLEOSIDE-DIPHOSPHATE REDUCTASE SUBUNIT M2"/>
    <property type="match status" value="1"/>
</dbReference>
<keyword evidence="4" id="KW-0560">Oxidoreductase</keyword>
<evidence type="ECO:0000256" key="5">
    <source>
        <dbReference type="ARBA" id="ARBA00023004"/>
    </source>
</evidence>
<evidence type="ECO:0000256" key="6">
    <source>
        <dbReference type="ARBA" id="ARBA00023116"/>
    </source>
</evidence>
<dbReference type="GO" id="GO:0004748">
    <property type="term" value="F:ribonucleoside-diphosphate reductase activity, thioredoxin disulfide as acceptor"/>
    <property type="evidence" value="ECO:0007669"/>
    <property type="project" value="UniProtKB-EC"/>
</dbReference>
<dbReference type="PANTHER" id="PTHR23409">
    <property type="entry name" value="RIBONUCLEOSIDE-DIPHOSPHATE REDUCTASE SMALL CHAIN"/>
    <property type="match status" value="1"/>
</dbReference>
<dbReference type="InterPro" id="IPR036249">
    <property type="entry name" value="Thioredoxin-like_sf"/>
</dbReference>
<reference evidence="8" key="1">
    <citation type="submission" date="2021-02" db="EMBL/GenBank/DDBJ databases">
        <title>Distinct virome patterns of the invasive cane toad (Rhinella marina) across its native and introduced ranges.</title>
        <authorList>
            <person name="Russo A.G."/>
            <person name="Harding E.F."/>
            <person name="Yan G.J."/>
            <person name="Selechnik D."/>
            <person name="Ducatez S."/>
            <person name="DeVore J.L."/>
            <person name="Zhou J."/>
            <person name="Sarma R.R."/>
            <person name="Lee Y.P."/>
            <person name="Richardson M.F."/>
            <person name="Shine R."/>
            <person name="Rollins L.A."/>
            <person name="White P.A."/>
        </authorList>
    </citation>
    <scope>NUCLEOTIDE SEQUENCE</scope>
</reference>
<dbReference type="InterPro" id="IPR033909">
    <property type="entry name" value="RNR_small"/>
</dbReference>
<dbReference type="NCBIfam" id="NF007186">
    <property type="entry name" value="PRK09614.1-5"/>
    <property type="match status" value="1"/>
</dbReference>
<sequence length="398" mass="45954">MVFKPSIEIVSKPDCIYCSLAKQLLTEKQCNWKESLKKPILKHTFPQIYVDDIFIGGYSDLIMCNELWELSMFKPSESYKPFLFPSVVDITDLHEKVHWVDAEISLTDDVMCWNSNLLSKDEKQYTIDILRLFTQSDVSVGNIYYDTFIPLFKNNELRCMMGSFAAREGIHQRAYAMLTDTLGVPDTIYRTFLEYTEMAEKMDFMSEMKTDTLDNIALSLVKAVFNEGVSLFASFLMLLNFQRFGKMTGMGKVVEWSIRDESLHVKGMTHIFKTLLACYPFLNRPKLVDLIYSLAKEALDLEFAFIDLVFKTSKNQPEGTLKIPQLNAIDTKNYIKFILDKRISDLGFTKLWPDLTDPTPWVTWIINGTDHTNFFDNKVTEYTVGGLAGTWDDVYDET</sequence>
<dbReference type="GO" id="GO:0009263">
    <property type="term" value="P:deoxyribonucleotide biosynthetic process"/>
    <property type="evidence" value="ECO:0007669"/>
    <property type="project" value="UniProtKB-KW"/>
</dbReference>